<evidence type="ECO:0000256" key="3">
    <source>
        <dbReference type="ARBA" id="ARBA00023163"/>
    </source>
</evidence>
<dbReference type="Proteomes" id="UP001147782">
    <property type="component" value="Unassembled WGS sequence"/>
</dbReference>
<dbReference type="SMART" id="SM00066">
    <property type="entry name" value="GAL4"/>
    <property type="match status" value="1"/>
</dbReference>
<dbReference type="GO" id="GO:0008270">
    <property type="term" value="F:zinc ion binding"/>
    <property type="evidence" value="ECO:0007669"/>
    <property type="project" value="InterPro"/>
</dbReference>
<organism evidence="7 8">
    <name type="scientific">Penicillium cataractarum</name>
    <dbReference type="NCBI Taxonomy" id="2100454"/>
    <lineage>
        <taxon>Eukaryota</taxon>
        <taxon>Fungi</taxon>
        <taxon>Dikarya</taxon>
        <taxon>Ascomycota</taxon>
        <taxon>Pezizomycotina</taxon>
        <taxon>Eurotiomycetes</taxon>
        <taxon>Eurotiomycetidae</taxon>
        <taxon>Eurotiales</taxon>
        <taxon>Aspergillaceae</taxon>
        <taxon>Penicillium</taxon>
    </lineage>
</organism>
<proteinExistence type="predicted"/>
<comment type="caution">
    <text evidence="7">The sequence shown here is derived from an EMBL/GenBank/DDBJ whole genome shotgun (WGS) entry which is preliminary data.</text>
</comment>
<dbReference type="SUPFAM" id="SSF57701">
    <property type="entry name" value="Zn2/Cys6 DNA-binding domain"/>
    <property type="match status" value="1"/>
</dbReference>
<dbReference type="InterPro" id="IPR001138">
    <property type="entry name" value="Zn2Cys6_DnaBD"/>
</dbReference>
<evidence type="ECO:0000313" key="8">
    <source>
        <dbReference type="Proteomes" id="UP001147782"/>
    </source>
</evidence>
<name>A0A9W9UZR5_9EURO</name>
<feature type="domain" description="Zn(2)-C6 fungal-type" evidence="6">
    <location>
        <begin position="10"/>
        <end position="38"/>
    </location>
</feature>
<dbReference type="AlphaFoldDB" id="A0A9W9UZR5"/>
<dbReference type="InterPro" id="IPR053175">
    <property type="entry name" value="DHMBA_Reg_Transcription_Factor"/>
</dbReference>
<dbReference type="PROSITE" id="PS50048">
    <property type="entry name" value="ZN2_CY6_FUNGAL_2"/>
    <property type="match status" value="1"/>
</dbReference>
<keyword evidence="4" id="KW-0539">Nucleus</keyword>
<keyword evidence="2" id="KW-0238">DNA-binding</keyword>
<reference evidence="7" key="1">
    <citation type="submission" date="2022-11" db="EMBL/GenBank/DDBJ databases">
        <authorList>
            <person name="Petersen C."/>
        </authorList>
    </citation>
    <scope>NUCLEOTIDE SEQUENCE</scope>
    <source>
        <strain evidence="7">IBT 29864</strain>
    </source>
</reference>
<dbReference type="Pfam" id="PF11951">
    <property type="entry name" value="Fungal_trans_2"/>
    <property type="match status" value="1"/>
</dbReference>
<dbReference type="GeneID" id="81441358"/>
<keyword evidence="3" id="KW-0804">Transcription</keyword>
<dbReference type="InterPro" id="IPR021858">
    <property type="entry name" value="Fun_TF"/>
</dbReference>
<evidence type="ECO:0000256" key="2">
    <source>
        <dbReference type="ARBA" id="ARBA00023125"/>
    </source>
</evidence>
<dbReference type="GO" id="GO:0000981">
    <property type="term" value="F:DNA-binding transcription factor activity, RNA polymerase II-specific"/>
    <property type="evidence" value="ECO:0007669"/>
    <property type="project" value="InterPro"/>
</dbReference>
<reference evidence="7" key="2">
    <citation type="journal article" date="2023" name="IMA Fungus">
        <title>Comparative genomic study of the Penicillium genus elucidates a diverse pangenome and 15 lateral gene transfer events.</title>
        <authorList>
            <person name="Petersen C."/>
            <person name="Sorensen T."/>
            <person name="Nielsen M.R."/>
            <person name="Sondergaard T.E."/>
            <person name="Sorensen J.L."/>
            <person name="Fitzpatrick D.A."/>
            <person name="Frisvad J.C."/>
            <person name="Nielsen K.L."/>
        </authorList>
    </citation>
    <scope>NUCLEOTIDE SEQUENCE</scope>
    <source>
        <strain evidence="7">IBT 29864</strain>
    </source>
</reference>
<feature type="region of interest" description="Disordered" evidence="5">
    <location>
        <begin position="63"/>
        <end position="96"/>
    </location>
</feature>
<dbReference type="InterPro" id="IPR036864">
    <property type="entry name" value="Zn2-C6_fun-type_DNA-bd_sf"/>
</dbReference>
<dbReference type="PANTHER" id="PTHR38791">
    <property type="entry name" value="ZN(II)2CYS6 TRANSCRIPTION FACTOR (EUROFUNG)-RELATED-RELATED"/>
    <property type="match status" value="1"/>
</dbReference>
<keyword evidence="1" id="KW-0805">Transcription regulation</keyword>
<dbReference type="GO" id="GO:0003677">
    <property type="term" value="F:DNA binding"/>
    <property type="evidence" value="ECO:0007669"/>
    <property type="project" value="UniProtKB-KW"/>
</dbReference>
<dbReference type="Pfam" id="PF00172">
    <property type="entry name" value="Zn_clus"/>
    <property type="match status" value="1"/>
</dbReference>
<accession>A0A9W9UZR5</accession>
<dbReference type="EMBL" id="JAPZBS010000008">
    <property type="protein sequence ID" value="KAJ5363552.1"/>
    <property type="molecule type" value="Genomic_DNA"/>
</dbReference>
<dbReference type="PANTHER" id="PTHR38791:SF5">
    <property type="entry name" value="TRANSCRIPTION FACTOR DBAG-RELATED"/>
    <property type="match status" value="1"/>
</dbReference>
<dbReference type="OrthoDB" id="5280547at2759"/>
<evidence type="ECO:0000313" key="7">
    <source>
        <dbReference type="EMBL" id="KAJ5363552.1"/>
    </source>
</evidence>
<evidence type="ECO:0000256" key="4">
    <source>
        <dbReference type="ARBA" id="ARBA00023242"/>
    </source>
</evidence>
<evidence type="ECO:0000256" key="5">
    <source>
        <dbReference type="SAM" id="MobiDB-lite"/>
    </source>
</evidence>
<sequence length="523" mass="58548">MPFYGRPSKNCQSCRERRIKCDRLDPVCSQCKRAGKPCGGYRDVPSLLFRDENDKTARRSAAAKAKSAARRKLLDSSDSSDEGSNIPTEDGFDPSRLNYVAQRERSQMVMIPTRPVVVPSSLEEQGLKFFFDRFVSAISGLDGGPPSGLEPPPFLKAILMQSPLRDATISVGLAAMANVNQDRALSLAAREKYVAAINVVRRAVQNPEQANANQTFHIIVMLSMYEMVCCAPNEIDSWTIHLDGVAALVKQASFSDALRNTNSRPHLQYYFISLIRYFLVQGVMPSELLDWSPERIHGAMPNQAPTIRLVDILIRFMKLHSSIRETPEPDARIAVSSALLCEAELEAWEQQLPEKWKFSLKKSNDVQHTFNGTYMIYNDVWASRDLNHYFWARLMVNEMIVHHISRIEMPSLEDLQQRQQALDNTLLMATYICAGAASQMGAFGCGVPSIGPTQLPPLNGIFMLMFPLAVAGGAAGAGDEVHEWVLETLEKIGRTMGIRRALEMIPTLKQVRERKMRELGMVK</sequence>
<dbReference type="Gene3D" id="4.10.240.10">
    <property type="entry name" value="Zn(2)-C6 fungal-type DNA-binding domain"/>
    <property type="match status" value="1"/>
</dbReference>
<protein>
    <recommendedName>
        <fullName evidence="6">Zn(2)-C6 fungal-type domain-containing protein</fullName>
    </recommendedName>
</protein>
<keyword evidence="8" id="KW-1185">Reference proteome</keyword>
<dbReference type="CDD" id="cd00067">
    <property type="entry name" value="GAL4"/>
    <property type="match status" value="1"/>
</dbReference>
<dbReference type="RefSeq" id="XP_056551179.1">
    <property type="nucleotide sequence ID" value="XM_056702179.1"/>
</dbReference>
<gene>
    <name evidence="7" type="ORF">N7496_009265</name>
</gene>
<evidence type="ECO:0000256" key="1">
    <source>
        <dbReference type="ARBA" id="ARBA00023015"/>
    </source>
</evidence>
<evidence type="ECO:0000259" key="6">
    <source>
        <dbReference type="PROSITE" id="PS50048"/>
    </source>
</evidence>